<keyword evidence="4" id="KW-0732">Signal</keyword>
<comment type="catalytic activity">
    <reaction evidence="1">
        <text>Hydrolysis of terminal, non-reducing beta-D-glucosyl residues with release of beta-D-glucose.</text>
        <dbReference type="EC" id="3.2.1.21"/>
    </reaction>
</comment>
<dbReference type="Gene3D" id="3.40.50.1700">
    <property type="entry name" value="Glycoside hydrolase family 3 C-terminal domain"/>
    <property type="match status" value="1"/>
</dbReference>
<dbReference type="EC" id="3.2.1.21" evidence="3"/>
<keyword evidence="5" id="KW-0378">Hydrolase</keyword>
<dbReference type="OrthoDB" id="9781691at2"/>
<dbReference type="SUPFAM" id="SSF51445">
    <property type="entry name" value="(Trans)glycosidases"/>
    <property type="match status" value="1"/>
</dbReference>
<dbReference type="InterPro" id="IPR026891">
    <property type="entry name" value="Fn3-like"/>
</dbReference>
<proteinExistence type="inferred from homology"/>
<keyword evidence="9" id="KW-1185">Reference proteome</keyword>
<evidence type="ECO:0000313" key="9">
    <source>
        <dbReference type="Proteomes" id="UP000249299"/>
    </source>
</evidence>
<keyword evidence="6" id="KW-0326">Glycosidase</keyword>
<gene>
    <name evidence="8" type="ORF">CH339_21865</name>
</gene>
<evidence type="ECO:0000256" key="3">
    <source>
        <dbReference type="ARBA" id="ARBA00012744"/>
    </source>
</evidence>
<protein>
    <recommendedName>
        <fullName evidence="3">beta-glucosidase</fullName>
        <ecNumber evidence="3">3.2.1.21</ecNumber>
    </recommendedName>
</protein>
<dbReference type="SMART" id="SM01217">
    <property type="entry name" value="Fn3_like"/>
    <property type="match status" value="1"/>
</dbReference>
<evidence type="ECO:0000256" key="5">
    <source>
        <dbReference type="ARBA" id="ARBA00022801"/>
    </source>
</evidence>
<dbReference type="InterPro" id="IPR001764">
    <property type="entry name" value="Glyco_hydro_3_N"/>
</dbReference>
<dbReference type="InterPro" id="IPR036881">
    <property type="entry name" value="Glyco_hydro_3_C_sf"/>
</dbReference>
<accession>A0A327JE91</accession>
<organism evidence="8 9">
    <name type="scientific">Rhodobium orientis</name>
    <dbReference type="NCBI Taxonomy" id="34017"/>
    <lineage>
        <taxon>Bacteria</taxon>
        <taxon>Pseudomonadati</taxon>
        <taxon>Pseudomonadota</taxon>
        <taxon>Alphaproteobacteria</taxon>
        <taxon>Hyphomicrobiales</taxon>
        <taxon>Rhodobiaceae</taxon>
        <taxon>Rhodobium</taxon>
    </lineage>
</organism>
<evidence type="ECO:0000256" key="6">
    <source>
        <dbReference type="ARBA" id="ARBA00023295"/>
    </source>
</evidence>
<dbReference type="AlphaFoldDB" id="A0A327JE91"/>
<dbReference type="InterPro" id="IPR002772">
    <property type="entry name" value="Glyco_hydro_3_C"/>
</dbReference>
<dbReference type="EMBL" id="NPEV01000073">
    <property type="protein sequence ID" value="RAI24639.1"/>
    <property type="molecule type" value="Genomic_DNA"/>
</dbReference>
<reference evidence="8 9" key="1">
    <citation type="submission" date="2017-07" db="EMBL/GenBank/DDBJ databases">
        <title>Draft Genome Sequences of Select Purple Nonsulfur Bacteria.</title>
        <authorList>
            <person name="Lasarre B."/>
            <person name="Mckinlay J.B."/>
        </authorList>
    </citation>
    <scope>NUCLEOTIDE SEQUENCE [LARGE SCALE GENOMIC DNA]</scope>
    <source>
        <strain evidence="8 9">DSM 11290</strain>
    </source>
</reference>
<dbReference type="PANTHER" id="PTHR30620">
    <property type="entry name" value="PERIPLASMIC BETA-GLUCOSIDASE-RELATED"/>
    <property type="match status" value="1"/>
</dbReference>
<comment type="similarity">
    <text evidence="2">Belongs to the glycosyl hydrolase 3 family.</text>
</comment>
<dbReference type="PRINTS" id="PR00133">
    <property type="entry name" value="GLHYDRLASE3"/>
</dbReference>
<dbReference type="InterPro" id="IPR013783">
    <property type="entry name" value="Ig-like_fold"/>
</dbReference>
<dbReference type="Pfam" id="PF00933">
    <property type="entry name" value="Glyco_hydro_3"/>
    <property type="match status" value="1"/>
</dbReference>
<evidence type="ECO:0000259" key="7">
    <source>
        <dbReference type="SMART" id="SM01217"/>
    </source>
</evidence>
<evidence type="ECO:0000256" key="4">
    <source>
        <dbReference type="ARBA" id="ARBA00022729"/>
    </source>
</evidence>
<feature type="domain" description="Fibronectin type III-like" evidence="7">
    <location>
        <begin position="631"/>
        <end position="700"/>
    </location>
</feature>
<dbReference type="SUPFAM" id="SSF52279">
    <property type="entry name" value="Beta-D-glucan exohydrolase, C-terminal domain"/>
    <property type="match status" value="1"/>
</dbReference>
<sequence length="713" mass="75404">MTIPSDLIARMTLAEKIGQLNMVSADYAITGPVVAGDVTGALRAGRVGSIFNLYGRGPARRAQTIAVEETRLGIPLFFGFDVIHGFRTVFPMPLAEAGAFDPALWEETAREAATESAEAGLDLVFAPMLDIARDPRWGRGVEGPGEDPLVAMRFARAKVRGFQGRRGRAADRSVSGVVATVKHFVGYGASRAGRDYAEVDLSERELAEVYLPPFQAGVEEGAAALMPAFTDIGGLPLTAHRALITGKARGEWGFDGLVISDYGAIGELIPHGVAGDLADAAALALNAGVDVDMMSYAYEKGLDEALSRGRVTMETLDAAVKRVLDFKDRLGLFDDPYRRCQDETPEPAPPTRRCRAIARKAAAKSMVLLKNEGGALPLAENPGRIALIGPLADAGQDMLGSWAGAGRGTEAVGVFDGLTAALPGTAIDHARGVSIDGNGDEEAEKAKALDAARKADHVILCVGEAGWMSGEAASRARIDLPGRQEAFAADVLALGKPVIVLLFAGRPIVMPELFEKAAAIVMCWFPGTEAGPAVADILTGRVNPTARLAVTWPQHVGQVPIHYAARRGGRPLMVGNKYTSQYLDMPNAPLLPFGAGLSYTAFGLTEPSVAVGEKVEVETVVTNEGARAGETVVFLFATDPVARIARPVLELKDFSRIELAPGESHTVTFWLDRGAFAYPGADLKPVVEPGDIVLHVGFSADPDALKSATIRLD</sequence>
<dbReference type="Proteomes" id="UP000249299">
    <property type="component" value="Unassembled WGS sequence"/>
</dbReference>
<dbReference type="Pfam" id="PF14310">
    <property type="entry name" value="Fn3-like"/>
    <property type="match status" value="1"/>
</dbReference>
<dbReference type="InterPro" id="IPR017853">
    <property type="entry name" value="GH"/>
</dbReference>
<dbReference type="InterPro" id="IPR051915">
    <property type="entry name" value="Cellulose_Degrad_GH3"/>
</dbReference>
<dbReference type="Gene3D" id="2.60.40.10">
    <property type="entry name" value="Immunoglobulins"/>
    <property type="match status" value="1"/>
</dbReference>
<dbReference type="GO" id="GO:0008422">
    <property type="term" value="F:beta-glucosidase activity"/>
    <property type="evidence" value="ECO:0007669"/>
    <property type="project" value="UniProtKB-EC"/>
</dbReference>
<dbReference type="GO" id="GO:0009251">
    <property type="term" value="P:glucan catabolic process"/>
    <property type="evidence" value="ECO:0007669"/>
    <property type="project" value="TreeGrafter"/>
</dbReference>
<dbReference type="InterPro" id="IPR036962">
    <property type="entry name" value="Glyco_hydro_3_N_sf"/>
</dbReference>
<dbReference type="Gene3D" id="3.20.20.300">
    <property type="entry name" value="Glycoside hydrolase, family 3, N-terminal domain"/>
    <property type="match status" value="1"/>
</dbReference>
<evidence type="ECO:0000256" key="1">
    <source>
        <dbReference type="ARBA" id="ARBA00000448"/>
    </source>
</evidence>
<comment type="caution">
    <text evidence="8">The sequence shown here is derived from an EMBL/GenBank/DDBJ whole genome shotgun (WGS) entry which is preliminary data.</text>
</comment>
<dbReference type="PANTHER" id="PTHR30620:SF16">
    <property type="entry name" value="LYSOSOMAL BETA GLUCOSIDASE"/>
    <property type="match status" value="1"/>
</dbReference>
<evidence type="ECO:0000256" key="2">
    <source>
        <dbReference type="ARBA" id="ARBA00005336"/>
    </source>
</evidence>
<name>A0A327JE91_9HYPH</name>
<evidence type="ECO:0000313" key="8">
    <source>
        <dbReference type="EMBL" id="RAI24639.1"/>
    </source>
</evidence>
<dbReference type="Pfam" id="PF01915">
    <property type="entry name" value="Glyco_hydro_3_C"/>
    <property type="match status" value="1"/>
</dbReference>
<dbReference type="RefSeq" id="WP_111436557.1">
    <property type="nucleotide sequence ID" value="NZ_JACIGG010000001.1"/>
</dbReference>